<dbReference type="OrthoDB" id="9797501at2"/>
<dbReference type="PANTHER" id="PTHR30461:SF19">
    <property type="entry name" value="SITE-SPECIFIC RECOMBINASE RESOLVASE FAMILY"/>
    <property type="match status" value="1"/>
</dbReference>
<dbReference type="EMBL" id="SPPV01000104">
    <property type="protein sequence ID" value="TFU44731.1"/>
    <property type="molecule type" value="Genomic_DNA"/>
</dbReference>
<dbReference type="GO" id="GO:0003677">
    <property type="term" value="F:DNA binding"/>
    <property type="evidence" value="ECO:0007669"/>
    <property type="project" value="InterPro"/>
</dbReference>
<evidence type="ECO:0000313" key="4">
    <source>
        <dbReference type="Proteomes" id="UP000298073"/>
    </source>
</evidence>
<organism evidence="3 5">
    <name type="scientific">Bacteroides acidifaciens</name>
    <dbReference type="NCBI Taxonomy" id="85831"/>
    <lineage>
        <taxon>Bacteria</taxon>
        <taxon>Pseudomonadati</taxon>
        <taxon>Bacteroidota</taxon>
        <taxon>Bacteroidia</taxon>
        <taxon>Bacteroidales</taxon>
        <taxon>Bacteroidaceae</taxon>
        <taxon>Bacteroides</taxon>
    </lineage>
</organism>
<evidence type="ECO:0000313" key="2">
    <source>
        <dbReference type="EMBL" id="TFU44731.1"/>
    </source>
</evidence>
<dbReference type="AlphaFoldDB" id="A0A4S2B154"/>
<dbReference type="SUPFAM" id="SSF53041">
    <property type="entry name" value="Resolvase-like"/>
    <property type="match status" value="1"/>
</dbReference>
<dbReference type="Pfam" id="PF00239">
    <property type="entry name" value="Resolvase"/>
    <property type="match status" value="1"/>
</dbReference>
<dbReference type="Gene3D" id="3.40.50.1390">
    <property type="entry name" value="Resolvase, N-terminal catalytic domain"/>
    <property type="match status" value="1"/>
</dbReference>
<evidence type="ECO:0000313" key="5">
    <source>
        <dbReference type="Proteomes" id="UP000305751"/>
    </source>
</evidence>
<dbReference type="Proteomes" id="UP000298073">
    <property type="component" value="Unassembled WGS sequence"/>
</dbReference>
<feature type="domain" description="Resolvase/invertase-type recombinase catalytic" evidence="1">
    <location>
        <begin position="4"/>
        <end position="153"/>
    </location>
</feature>
<evidence type="ECO:0000313" key="3">
    <source>
        <dbReference type="EMBL" id="TGY07716.1"/>
    </source>
</evidence>
<dbReference type="InterPro" id="IPR036162">
    <property type="entry name" value="Resolvase-like_N_sf"/>
</dbReference>
<dbReference type="InterPro" id="IPR050639">
    <property type="entry name" value="SSR_resolvase"/>
</dbReference>
<dbReference type="PROSITE" id="PS51736">
    <property type="entry name" value="RECOMBINASES_3"/>
    <property type="match status" value="1"/>
</dbReference>
<accession>A0A4S2B154</accession>
<dbReference type="EMBL" id="SRZA01000005">
    <property type="protein sequence ID" value="TGY07716.1"/>
    <property type="molecule type" value="Genomic_DNA"/>
</dbReference>
<dbReference type="SMART" id="SM00857">
    <property type="entry name" value="Resolvase"/>
    <property type="match status" value="1"/>
</dbReference>
<protein>
    <submittedName>
        <fullName evidence="3">Recombinase family protein</fullName>
    </submittedName>
</protein>
<gene>
    <name evidence="2" type="ORF">E4T97_21490</name>
    <name evidence="3" type="ORF">E5356_03550</name>
</gene>
<evidence type="ECO:0000259" key="1">
    <source>
        <dbReference type="PROSITE" id="PS51736"/>
    </source>
</evidence>
<dbReference type="CDD" id="cd03768">
    <property type="entry name" value="SR_ResInv"/>
    <property type="match status" value="1"/>
</dbReference>
<dbReference type="RefSeq" id="WP_135039455.1">
    <property type="nucleotide sequence ID" value="NZ_CAJTBC010000005.1"/>
</dbReference>
<reference evidence="3 5" key="2">
    <citation type="submission" date="2019-04" db="EMBL/GenBank/DDBJ databases">
        <title>Microbes associate with the intestines of laboratory mice.</title>
        <authorList>
            <person name="Navarre W."/>
            <person name="Wong E."/>
            <person name="Huang K."/>
            <person name="Tropini C."/>
            <person name="Ng K."/>
            <person name="Yu B."/>
        </authorList>
    </citation>
    <scope>NUCLEOTIDE SEQUENCE [LARGE SCALE GENOMIC DNA]</scope>
    <source>
        <strain evidence="3 5">NM70_E10</strain>
    </source>
</reference>
<name>A0A4S2B154_9BACE</name>
<dbReference type="PANTHER" id="PTHR30461">
    <property type="entry name" value="DNA-INVERTASE FROM LAMBDOID PROPHAGE"/>
    <property type="match status" value="1"/>
</dbReference>
<sequence length="207" mass="23794">MGKKVVIFARVSTIVQDYDRQVSELTALAANNNWKVCACFTEKISGAKANTERIELLRMVEYVTNNAIDKVLVTELSRLGRNTLGVLEVIELLNSKKVSIYIQNYAIETLTPEGAINPMSQFLITILAEVARMERKTIHERIESGYKNYRINGGVVGRKIGYRKDKETMREEYKEEIRLFKKNYSLRNIHTLTNTSINTLRKLKTMI</sequence>
<comment type="caution">
    <text evidence="3">The sequence shown here is derived from an EMBL/GenBank/DDBJ whole genome shotgun (WGS) entry which is preliminary data.</text>
</comment>
<dbReference type="InterPro" id="IPR006119">
    <property type="entry name" value="Resolv_N"/>
</dbReference>
<keyword evidence="5" id="KW-1185">Reference proteome</keyword>
<reference evidence="2 4" key="1">
    <citation type="submission" date="2019-03" db="EMBL/GenBank/DDBJ databases">
        <title>Diversity of the mouse oral microbiome.</title>
        <authorList>
            <person name="Joseph S."/>
            <person name="Aduse-Opoku J."/>
            <person name="Curtis M."/>
            <person name="Wade W."/>
            <person name="Hashim A."/>
        </authorList>
    </citation>
    <scope>NUCLEOTIDE SEQUENCE [LARGE SCALE GENOMIC DNA]</scope>
    <source>
        <strain evidence="2 4">P2318</strain>
    </source>
</reference>
<dbReference type="Proteomes" id="UP000305751">
    <property type="component" value="Unassembled WGS sequence"/>
</dbReference>
<proteinExistence type="predicted"/>
<dbReference type="GO" id="GO:0000150">
    <property type="term" value="F:DNA strand exchange activity"/>
    <property type="evidence" value="ECO:0007669"/>
    <property type="project" value="InterPro"/>
</dbReference>